<gene>
    <name evidence="1" type="ORF">OPT61_g10441</name>
</gene>
<evidence type="ECO:0000313" key="2">
    <source>
        <dbReference type="Proteomes" id="UP001153331"/>
    </source>
</evidence>
<sequence>MEQVIRARIPIRIKNVINPRGAGTIIFPDNVKALKSHSPLRDGLFRTRSSSVLTSLNTPKRPTAVTIKHNIVVLNVHSNKRTRAHGFLMNIFSILDRWHLSVDLISSSEVHVSMALHSESALLSGGGEDEYRIQDKDLQGAVNDLGELGAIDIVPDMAIVSLVGKQLKNMIGISGRFFSVLGTNNINIEMISQGMLLQASILSIQSNDPSGASEINISCVIEEREADRALNVVHTNLFTFLE</sequence>
<proteinExistence type="predicted"/>
<name>A0ACC2HQ92_9PLEO</name>
<accession>A0ACC2HQ92</accession>
<dbReference type="Proteomes" id="UP001153331">
    <property type="component" value="Unassembled WGS sequence"/>
</dbReference>
<comment type="caution">
    <text evidence="1">The sequence shown here is derived from an EMBL/GenBank/DDBJ whole genome shotgun (WGS) entry which is preliminary data.</text>
</comment>
<reference evidence="1" key="1">
    <citation type="submission" date="2022-11" db="EMBL/GenBank/DDBJ databases">
        <title>Genome Sequence of Boeremia exigua.</title>
        <authorList>
            <person name="Buettner E."/>
        </authorList>
    </citation>
    <scope>NUCLEOTIDE SEQUENCE</scope>
    <source>
        <strain evidence="1">CU02</strain>
    </source>
</reference>
<evidence type="ECO:0000313" key="1">
    <source>
        <dbReference type="EMBL" id="KAJ8105008.1"/>
    </source>
</evidence>
<protein>
    <submittedName>
        <fullName evidence="1">Uncharacterized protein</fullName>
    </submittedName>
</protein>
<organism evidence="1 2">
    <name type="scientific">Boeremia exigua</name>
    <dbReference type="NCBI Taxonomy" id="749465"/>
    <lineage>
        <taxon>Eukaryota</taxon>
        <taxon>Fungi</taxon>
        <taxon>Dikarya</taxon>
        <taxon>Ascomycota</taxon>
        <taxon>Pezizomycotina</taxon>
        <taxon>Dothideomycetes</taxon>
        <taxon>Pleosporomycetidae</taxon>
        <taxon>Pleosporales</taxon>
        <taxon>Pleosporineae</taxon>
        <taxon>Didymellaceae</taxon>
        <taxon>Boeremia</taxon>
    </lineage>
</organism>
<dbReference type="EMBL" id="JAPHNI010001694">
    <property type="protein sequence ID" value="KAJ8105008.1"/>
    <property type="molecule type" value="Genomic_DNA"/>
</dbReference>
<keyword evidence="2" id="KW-1185">Reference proteome</keyword>